<reference evidence="2 3" key="1">
    <citation type="submission" date="2019-11" db="EMBL/GenBank/DDBJ databases">
        <title>Whole-genome sequence of a Rhodoblastus acidophilus DSM 142.</title>
        <authorList>
            <person name="Kyndt J.A."/>
            <person name="Meyer T.E."/>
        </authorList>
    </citation>
    <scope>NUCLEOTIDE SEQUENCE [LARGE SCALE GENOMIC DNA]</scope>
    <source>
        <strain evidence="2 3">DSM 142</strain>
    </source>
</reference>
<dbReference type="Proteomes" id="UP000439113">
    <property type="component" value="Unassembled WGS sequence"/>
</dbReference>
<dbReference type="AlphaFoldDB" id="A0A6N8DKQ2"/>
<keyword evidence="1" id="KW-0472">Membrane</keyword>
<accession>A0A6N8DKQ2</accession>
<dbReference type="RefSeq" id="WP_155445852.1">
    <property type="nucleotide sequence ID" value="NZ_JAOQNR010000006.1"/>
</dbReference>
<comment type="caution">
    <text evidence="2">The sequence shown here is derived from an EMBL/GenBank/DDBJ whole genome shotgun (WGS) entry which is preliminary data.</text>
</comment>
<gene>
    <name evidence="2" type="ORF">GJ654_09145</name>
</gene>
<organism evidence="2 3">
    <name type="scientific">Rhodoblastus acidophilus</name>
    <name type="common">Rhodopseudomonas acidophila</name>
    <dbReference type="NCBI Taxonomy" id="1074"/>
    <lineage>
        <taxon>Bacteria</taxon>
        <taxon>Pseudomonadati</taxon>
        <taxon>Pseudomonadota</taxon>
        <taxon>Alphaproteobacteria</taxon>
        <taxon>Hyphomicrobiales</taxon>
        <taxon>Rhodoblastaceae</taxon>
        <taxon>Rhodoblastus</taxon>
    </lineage>
</organism>
<dbReference type="EMBL" id="WNKS01000006">
    <property type="protein sequence ID" value="MTV31160.1"/>
    <property type="molecule type" value="Genomic_DNA"/>
</dbReference>
<evidence type="ECO:0000313" key="3">
    <source>
        <dbReference type="Proteomes" id="UP000439113"/>
    </source>
</evidence>
<feature type="transmembrane region" description="Helical" evidence="1">
    <location>
        <begin position="36"/>
        <end position="56"/>
    </location>
</feature>
<keyword evidence="1" id="KW-0812">Transmembrane</keyword>
<evidence type="ECO:0000313" key="2">
    <source>
        <dbReference type="EMBL" id="MTV31160.1"/>
    </source>
</evidence>
<proteinExistence type="predicted"/>
<evidence type="ECO:0000256" key="1">
    <source>
        <dbReference type="SAM" id="Phobius"/>
    </source>
</evidence>
<sequence length="58" mass="6241">MANLDQLMQALAVVAILLYLLPRFVGGRVGAALPRIAAAVLLAAIIIALVQTFFWFSK</sequence>
<keyword evidence="1" id="KW-1133">Transmembrane helix</keyword>
<name>A0A6N8DKQ2_RHOAC</name>
<protein>
    <submittedName>
        <fullName evidence="2">Uncharacterized protein</fullName>
    </submittedName>
</protein>